<dbReference type="InterPro" id="IPR035890">
    <property type="entry name" value="Anti-sigma-28_factor_FlgM_sf"/>
</dbReference>
<dbReference type="AlphaFoldDB" id="A0A1I3CME4"/>
<reference evidence="8 9" key="1">
    <citation type="submission" date="2016-10" db="EMBL/GenBank/DDBJ databases">
        <authorList>
            <person name="de Groot N.N."/>
        </authorList>
    </citation>
    <scope>NUCLEOTIDE SEQUENCE [LARGE SCALE GENOMIC DNA]</scope>
    <source>
        <strain evidence="8 9">Z108</strain>
    </source>
</reference>
<gene>
    <name evidence="8" type="ORF">SAMN04487861_1044</name>
</gene>
<keyword evidence="4" id="KW-1005">Bacterial flagellum biogenesis</keyword>
<evidence type="ECO:0000256" key="4">
    <source>
        <dbReference type="ARBA" id="ARBA00022795"/>
    </source>
</evidence>
<evidence type="ECO:0000256" key="5">
    <source>
        <dbReference type="ARBA" id="ARBA00023015"/>
    </source>
</evidence>
<accession>A0A1I3CME4</accession>
<dbReference type="GO" id="GO:0044781">
    <property type="term" value="P:bacterial-type flagellum organization"/>
    <property type="evidence" value="ECO:0007669"/>
    <property type="project" value="UniProtKB-KW"/>
</dbReference>
<proteinExistence type="inferred from homology"/>
<dbReference type="NCBIfam" id="TIGR03824">
    <property type="entry name" value="FlgM_jcvi"/>
    <property type="match status" value="1"/>
</dbReference>
<dbReference type="Proteomes" id="UP000183639">
    <property type="component" value="Unassembled WGS sequence"/>
</dbReference>
<evidence type="ECO:0000313" key="9">
    <source>
        <dbReference type="Proteomes" id="UP000183639"/>
    </source>
</evidence>
<feature type="domain" description="Anti-sigma-28 factor FlgM C-terminal" evidence="7">
    <location>
        <begin position="35"/>
        <end position="89"/>
    </location>
</feature>
<keyword evidence="3" id="KW-0678">Repressor</keyword>
<evidence type="ECO:0000256" key="6">
    <source>
        <dbReference type="ARBA" id="ARBA00023163"/>
    </source>
</evidence>
<evidence type="ECO:0000256" key="3">
    <source>
        <dbReference type="ARBA" id="ARBA00022491"/>
    </source>
</evidence>
<evidence type="ECO:0000259" key="7">
    <source>
        <dbReference type="Pfam" id="PF04316"/>
    </source>
</evidence>
<name>A0A1I3CME4_SELRU</name>
<evidence type="ECO:0000256" key="1">
    <source>
        <dbReference type="ARBA" id="ARBA00005322"/>
    </source>
</evidence>
<dbReference type="SUPFAM" id="SSF101498">
    <property type="entry name" value="Anti-sigma factor FlgM"/>
    <property type="match status" value="1"/>
</dbReference>
<dbReference type="InterPro" id="IPR031316">
    <property type="entry name" value="FlgM_C"/>
</dbReference>
<dbReference type="GO" id="GO:0045892">
    <property type="term" value="P:negative regulation of DNA-templated transcription"/>
    <property type="evidence" value="ECO:0007669"/>
    <property type="project" value="InterPro"/>
</dbReference>
<keyword evidence="6" id="KW-0804">Transcription</keyword>
<dbReference type="OrthoDB" id="1683949at2"/>
<dbReference type="InterPro" id="IPR007412">
    <property type="entry name" value="FlgM"/>
</dbReference>
<comment type="similarity">
    <text evidence="1">Belongs to the FlgM family.</text>
</comment>
<keyword evidence="5" id="KW-0805">Transcription regulation</keyword>
<dbReference type="RefSeq" id="WP_075442287.1">
    <property type="nucleotide sequence ID" value="NZ_FOQK01000004.1"/>
</dbReference>
<sequence length="92" mass="9858">MIINGNIQAVTGAYNVSTASGTKRASAAREAHESDAVVFSSEAQSFSSMLQKLKSMDDSREQKVAALRQQVADGSYQVDAQKLAGSLLDTRY</sequence>
<evidence type="ECO:0000313" key="8">
    <source>
        <dbReference type="EMBL" id="SFH75409.1"/>
    </source>
</evidence>
<protein>
    <recommendedName>
        <fullName evidence="2">Negative regulator of flagellin synthesis</fullName>
    </recommendedName>
</protein>
<dbReference type="EMBL" id="FOQK01000004">
    <property type="protein sequence ID" value="SFH75409.1"/>
    <property type="molecule type" value="Genomic_DNA"/>
</dbReference>
<dbReference type="Pfam" id="PF04316">
    <property type="entry name" value="FlgM"/>
    <property type="match status" value="1"/>
</dbReference>
<organism evidence="8 9">
    <name type="scientific">Selenomonas ruminantium</name>
    <dbReference type="NCBI Taxonomy" id="971"/>
    <lineage>
        <taxon>Bacteria</taxon>
        <taxon>Bacillati</taxon>
        <taxon>Bacillota</taxon>
        <taxon>Negativicutes</taxon>
        <taxon>Selenomonadales</taxon>
        <taxon>Selenomonadaceae</taxon>
        <taxon>Selenomonas</taxon>
    </lineage>
</organism>
<evidence type="ECO:0000256" key="2">
    <source>
        <dbReference type="ARBA" id="ARBA00017823"/>
    </source>
</evidence>